<reference evidence="3" key="3">
    <citation type="submission" date="2025-09" db="UniProtKB">
        <authorList>
            <consortium name="Ensembl"/>
        </authorList>
    </citation>
    <scope>IDENTIFICATION</scope>
</reference>
<dbReference type="InterPro" id="IPR015424">
    <property type="entry name" value="PyrdxlP-dep_Trfase"/>
</dbReference>
<dbReference type="Pfam" id="PF00202">
    <property type="entry name" value="Aminotran_3"/>
    <property type="match status" value="1"/>
</dbReference>
<evidence type="ECO:0000256" key="1">
    <source>
        <dbReference type="ARBA" id="ARBA00001933"/>
    </source>
</evidence>
<accession>A0A8K9X935</accession>
<reference evidence="3" key="1">
    <citation type="submission" date="2020-07" db="EMBL/GenBank/DDBJ databases">
        <title>A long reads based de novo assembly of the rainbow trout Arlee double haploid line genome.</title>
        <authorList>
            <person name="Gao G."/>
            <person name="Palti Y."/>
        </authorList>
    </citation>
    <scope>NUCLEOTIDE SEQUENCE [LARGE SCALE GENOMIC DNA]</scope>
</reference>
<dbReference type="GO" id="GO:0030170">
    <property type="term" value="F:pyridoxal phosphate binding"/>
    <property type="evidence" value="ECO:0007669"/>
    <property type="project" value="InterPro"/>
</dbReference>
<dbReference type="SUPFAM" id="SSF53383">
    <property type="entry name" value="PLP-dependent transferases"/>
    <property type="match status" value="1"/>
</dbReference>
<protein>
    <submittedName>
        <fullName evidence="3">Uncharacterized protein</fullName>
    </submittedName>
</protein>
<keyword evidence="4" id="KW-1185">Reference proteome</keyword>
<dbReference type="InterPro" id="IPR005814">
    <property type="entry name" value="Aminotrans_3"/>
</dbReference>
<dbReference type="Ensembl" id="ENSOMYT00000138183.1">
    <property type="protein sequence ID" value="ENSOMYP00000129383.1"/>
    <property type="gene ID" value="ENSOMYG00000065710.1"/>
</dbReference>
<evidence type="ECO:0000313" key="4">
    <source>
        <dbReference type="Proteomes" id="UP000694395"/>
    </source>
</evidence>
<dbReference type="Proteomes" id="UP000694395">
    <property type="component" value="Chromosome 31"/>
</dbReference>
<dbReference type="GO" id="GO:0008483">
    <property type="term" value="F:transaminase activity"/>
    <property type="evidence" value="ECO:0007669"/>
    <property type="project" value="InterPro"/>
</dbReference>
<dbReference type="AlphaFoldDB" id="A0A8K9X935"/>
<dbReference type="PANTHER" id="PTHR45688:SF6">
    <property type="entry name" value="5-PHOSPHOHYDROXY-L-LYSINE PHOSPHO-LYASE"/>
    <property type="match status" value="1"/>
</dbReference>
<sequence length="195" mass="21495">MSILSQYGHEPQVPPFFIKPLPSHLLAQPILNQSTRVGTASEHTISVYYYTVPFSHQRRLGPTAKSSRVRIKVIVHNKSFALLVSLYRYVCSARGVFVADEVKTGFGRVGSHFWAFQLQGDDFCPDIMTKVMGNGHPLACMVTIVEIAGAFTANKVEYFHTFGRNPASVAVIEDLSGNSSQVGGHLLDLLTQLQT</sequence>
<comment type="similarity">
    <text evidence="2">Belongs to the class-III pyridoxal-phosphate-dependent aminotransferase family.</text>
</comment>
<dbReference type="Gene3D" id="3.40.640.10">
    <property type="entry name" value="Type I PLP-dependent aspartate aminotransferase-like (Major domain)"/>
    <property type="match status" value="1"/>
</dbReference>
<evidence type="ECO:0000313" key="3">
    <source>
        <dbReference type="Ensembl" id="ENSOMYP00000129383.1"/>
    </source>
</evidence>
<dbReference type="GO" id="GO:0005739">
    <property type="term" value="C:mitochondrion"/>
    <property type="evidence" value="ECO:0007669"/>
    <property type="project" value="TreeGrafter"/>
</dbReference>
<comment type="cofactor">
    <cofactor evidence="1">
        <name>pyridoxal 5'-phosphate</name>
        <dbReference type="ChEBI" id="CHEBI:597326"/>
    </cofactor>
</comment>
<organism evidence="3 4">
    <name type="scientific">Oncorhynchus mykiss</name>
    <name type="common">Rainbow trout</name>
    <name type="synonym">Salmo gairdneri</name>
    <dbReference type="NCBI Taxonomy" id="8022"/>
    <lineage>
        <taxon>Eukaryota</taxon>
        <taxon>Metazoa</taxon>
        <taxon>Chordata</taxon>
        <taxon>Craniata</taxon>
        <taxon>Vertebrata</taxon>
        <taxon>Euteleostomi</taxon>
        <taxon>Actinopterygii</taxon>
        <taxon>Neopterygii</taxon>
        <taxon>Teleostei</taxon>
        <taxon>Protacanthopterygii</taxon>
        <taxon>Salmoniformes</taxon>
        <taxon>Salmonidae</taxon>
        <taxon>Salmoninae</taxon>
        <taxon>Oncorhynchus</taxon>
    </lineage>
</organism>
<evidence type="ECO:0000256" key="2">
    <source>
        <dbReference type="ARBA" id="ARBA00008954"/>
    </source>
</evidence>
<name>A0A8K9X935_ONCMY</name>
<reference evidence="3" key="2">
    <citation type="submission" date="2025-08" db="UniProtKB">
        <authorList>
            <consortium name="Ensembl"/>
        </authorList>
    </citation>
    <scope>IDENTIFICATION</scope>
</reference>
<proteinExistence type="inferred from homology"/>
<dbReference type="InterPro" id="IPR015421">
    <property type="entry name" value="PyrdxlP-dep_Trfase_major"/>
</dbReference>
<dbReference type="PANTHER" id="PTHR45688">
    <property type="match status" value="1"/>
</dbReference>
<dbReference type="GeneTree" id="ENSGT00940000159222"/>